<dbReference type="Pfam" id="PF00881">
    <property type="entry name" value="Nitroreductase"/>
    <property type="match status" value="1"/>
</dbReference>
<comment type="caution">
    <text evidence="4">The sequence shown here is derived from an EMBL/GenBank/DDBJ whole genome shotgun (WGS) entry which is preliminary data.</text>
</comment>
<feature type="domain" description="Nitroreductase" evidence="3">
    <location>
        <begin position="16"/>
        <end position="160"/>
    </location>
</feature>
<dbReference type="SUPFAM" id="SSF55469">
    <property type="entry name" value="FMN-dependent nitroreductase-like"/>
    <property type="match status" value="1"/>
</dbReference>
<dbReference type="Gene3D" id="3.40.109.10">
    <property type="entry name" value="NADH Oxidase"/>
    <property type="match status" value="1"/>
</dbReference>
<dbReference type="AlphaFoldDB" id="A0AAW9Q2E9"/>
<dbReference type="PANTHER" id="PTHR43673">
    <property type="entry name" value="NAD(P)H NITROREDUCTASE YDGI-RELATED"/>
    <property type="match status" value="1"/>
</dbReference>
<organism evidence="4 5">
    <name type="scientific">Tumidithrix elongata BACA0141</name>
    <dbReference type="NCBI Taxonomy" id="2716417"/>
    <lineage>
        <taxon>Bacteria</taxon>
        <taxon>Bacillati</taxon>
        <taxon>Cyanobacteriota</taxon>
        <taxon>Cyanophyceae</taxon>
        <taxon>Pseudanabaenales</taxon>
        <taxon>Pseudanabaenaceae</taxon>
        <taxon>Tumidithrix</taxon>
        <taxon>Tumidithrix elongata</taxon>
    </lineage>
</organism>
<comment type="similarity">
    <text evidence="1">Belongs to the nitroreductase family.</text>
</comment>
<evidence type="ECO:0000256" key="2">
    <source>
        <dbReference type="ARBA" id="ARBA00023002"/>
    </source>
</evidence>
<name>A0AAW9Q2E9_9CYAN</name>
<dbReference type="CDD" id="cd02138">
    <property type="entry name" value="TdsD-like"/>
    <property type="match status" value="1"/>
</dbReference>
<gene>
    <name evidence="4" type="ORF">V2H45_14935</name>
</gene>
<proteinExistence type="inferred from homology"/>
<dbReference type="InterPro" id="IPR029479">
    <property type="entry name" value="Nitroreductase"/>
</dbReference>
<dbReference type="PANTHER" id="PTHR43673:SF10">
    <property type="entry name" value="NADH DEHYDROGENASE_NAD(P)H NITROREDUCTASE XCC3605-RELATED"/>
    <property type="match status" value="1"/>
</dbReference>
<reference evidence="4" key="1">
    <citation type="submission" date="2024-01" db="EMBL/GenBank/DDBJ databases">
        <title>Bank of Algae and Cyanobacteria of the Azores (BACA) strain genomes.</title>
        <authorList>
            <person name="Luz R."/>
            <person name="Cordeiro R."/>
            <person name="Fonseca A."/>
            <person name="Goncalves V."/>
        </authorList>
    </citation>
    <scope>NUCLEOTIDE SEQUENCE</scope>
    <source>
        <strain evidence="4">BACA0141</strain>
    </source>
</reference>
<keyword evidence="2" id="KW-0560">Oxidoreductase</keyword>
<dbReference type="Proteomes" id="UP001333818">
    <property type="component" value="Unassembled WGS sequence"/>
</dbReference>
<protein>
    <submittedName>
        <fullName evidence="4">Nitroreductase family protein</fullName>
    </submittedName>
</protein>
<dbReference type="InterPro" id="IPR000415">
    <property type="entry name" value="Nitroreductase-like"/>
</dbReference>
<evidence type="ECO:0000313" key="5">
    <source>
        <dbReference type="Proteomes" id="UP001333818"/>
    </source>
</evidence>
<dbReference type="RefSeq" id="WP_330484464.1">
    <property type="nucleotide sequence ID" value="NZ_JAZBJZ010000061.1"/>
</dbReference>
<accession>A0AAW9Q2E9</accession>
<dbReference type="EMBL" id="JAZBJZ010000061">
    <property type="protein sequence ID" value="MEE3718034.1"/>
    <property type="molecule type" value="Genomic_DNA"/>
</dbReference>
<evidence type="ECO:0000256" key="1">
    <source>
        <dbReference type="ARBA" id="ARBA00007118"/>
    </source>
</evidence>
<keyword evidence="5" id="KW-1185">Reference proteome</keyword>
<sequence length="202" mass="22654">MVEDLVEAEYTVHDLIRGRWSPRAFSNRTVERDKLLILLEASRWAASSYNEQPWGFMIATQDQPAEYAHLLSCLVEFNQSWAQSAPVLMLSVAKRCFDNNGKENRHAFHDVGAATSNLATQAIALDLFVHQMAGFDVDKARSLFGIPEGWEPVAAIAIGYLGDPQTLPAALRDKELETRTRKPLTDMVFTGKWNQTSDLVTD</sequence>
<dbReference type="GO" id="GO:0016491">
    <property type="term" value="F:oxidoreductase activity"/>
    <property type="evidence" value="ECO:0007669"/>
    <property type="project" value="UniProtKB-KW"/>
</dbReference>
<evidence type="ECO:0000313" key="4">
    <source>
        <dbReference type="EMBL" id="MEE3718034.1"/>
    </source>
</evidence>
<evidence type="ECO:0000259" key="3">
    <source>
        <dbReference type="Pfam" id="PF00881"/>
    </source>
</evidence>